<dbReference type="AlphaFoldDB" id="A0A162D0P1"/>
<evidence type="ECO:0000313" key="1">
    <source>
        <dbReference type="EMBL" id="KZS01854.1"/>
    </source>
</evidence>
<keyword evidence="2" id="KW-1185">Reference proteome</keyword>
<name>A0A162D0P1_9CRUS</name>
<dbReference type="Proteomes" id="UP000076858">
    <property type="component" value="Unassembled WGS sequence"/>
</dbReference>
<protein>
    <submittedName>
        <fullName evidence="1">Uncharacterized protein</fullName>
    </submittedName>
</protein>
<organism evidence="1 2">
    <name type="scientific">Daphnia magna</name>
    <dbReference type="NCBI Taxonomy" id="35525"/>
    <lineage>
        <taxon>Eukaryota</taxon>
        <taxon>Metazoa</taxon>
        <taxon>Ecdysozoa</taxon>
        <taxon>Arthropoda</taxon>
        <taxon>Crustacea</taxon>
        <taxon>Branchiopoda</taxon>
        <taxon>Diplostraca</taxon>
        <taxon>Cladocera</taxon>
        <taxon>Anomopoda</taxon>
        <taxon>Daphniidae</taxon>
        <taxon>Daphnia</taxon>
    </lineage>
</organism>
<reference evidence="1 2" key="1">
    <citation type="submission" date="2016-03" db="EMBL/GenBank/DDBJ databases">
        <title>EvidentialGene: Evidence-directed Construction of Genes on Genomes.</title>
        <authorList>
            <person name="Gilbert D.G."/>
            <person name="Choi J.-H."/>
            <person name="Mockaitis K."/>
            <person name="Colbourne J."/>
            <person name="Pfrender M."/>
        </authorList>
    </citation>
    <scope>NUCLEOTIDE SEQUENCE [LARGE SCALE GENOMIC DNA]</scope>
    <source>
        <strain evidence="1 2">Xinb3</strain>
        <tissue evidence="1">Complete organism</tissue>
    </source>
</reference>
<proteinExistence type="predicted"/>
<gene>
    <name evidence="1" type="ORF">APZ42_001360</name>
</gene>
<comment type="caution">
    <text evidence="1">The sequence shown here is derived from an EMBL/GenBank/DDBJ whole genome shotgun (WGS) entry which is preliminary data.</text>
</comment>
<dbReference type="EMBL" id="LRGB01006002">
    <property type="protein sequence ID" value="KZS01854.1"/>
    <property type="molecule type" value="Genomic_DNA"/>
</dbReference>
<evidence type="ECO:0000313" key="2">
    <source>
        <dbReference type="Proteomes" id="UP000076858"/>
    </source>
</evidence>
<accession>A0A162D0P1</accession>
<sequence length="95" mass="10654">MRDSLSLALSDGLVVAPLMHVVHLHAQRSTNPSGTFFYHYQGQIGTIQPVLHDQQQDVDQSEYHVRFSNDFIVCFFQGQIDCGEGKTETSSITRA</sequence>